<comment type="caution">
    <text evidence="9">The sequence shown here is derived from an EMBL/GenBank/DDBJ whole genome shotgun (WGS) entry which is preliminary data.</text>
</comment>
<evidence type="ECO:0000259" key="8">
    <source>
        <dbReference type="Pfam" id="PF06808"/>
    </source>
</evidence>
<evidence type="ECO:0000256" key="4">
    <source>
        <dbReference type="ARBA" id="ARBA00022692"/>
    </source>
</evidence>
<accession>A0A917XYH4</accession>
<feature type="transmembrane region" description="Helical" evidence="7">
    <location>
        <begin position="337"/>
        <end position="356"/>
    </location>
</feature>
<keyword evidence="5 7" id="KW-1133">Transmembrane helix</keyword>
<feature type="transmembrane region" description="Helical" evidence="7">
    <location>
        <begin position="140"/>
        <end position="163"/>
    </location>
</feature>
<evidence type="ECO:0000256" key="2">
    <source>
        <dbReference type="ARBA" id="ARBA00022475"/>
    </source>
</evidence>
<evidence type="ECO:0000256" key="5">
    <source>
        <dbReference type="ARBA" id="ARBA00022989"/>
    </source>
</evidence>
<evidence type="ECO:0000256" key="1">
    <source>
        <dbReference type="ARBA" id="ARBA00004429"/>
    </source>
</evidence>
<dbReference type="PANTHER" id="PTHR33362">
    <property type="entry name" value="SIALIC ACID TRAP TRANSPORTER PERMEASE PROTEIN SIAT-RELATED"/>
    <property type="match status" value="1"/>
</dbReference>
<dbReference type="AlphaFoldDB" id="A0A917XYH4"/>
<keyword evidence="10" id="KW-1185">Reference proteome</keyword>
<dbReference type="RefSeq" id="WP_188857508.1">
    <property type="nucleotide sequence ID" value="NZ_BMOS01000015.1"/>
</dbReference>
<evidence type="ECO:0000313" key="10">
    <source>
        <dbReference type="Proteomes" id="UP000624041"/>
    </source>
</evidence>
<evidence type="ECO:0000256" key="6">
    <source>
        <dbReference type="ARBA" id="ARBA00023136"/>
    </source>
</evidence>
<evidence type="ECO:0000256" key="7">
    <source>
        <dbReference type="SAM" id="Phobius"/>
    </source>
</evidence>
<keyword evidence="2" id="KW-1003">Cell membrane</keyword>
<reference evidence="9" key="2">
    <citation type="submission" date="2020-09" db="EMBL/GenBank/DDBJ databases">
        <authorList>
            <person name="Sun Q."/>
            <person name="Ohkuma M."/>
        </authorList>
    </citation>
    <scope>NUCLEOTIDE SEQUENCE</scope>
    <source>
        <strain evidence="9">JCM 17251</strain>
    </source>
</reference>
<dbReference type="NCBIfam" id="TIGR00786">
    <property type="entry name" value="dctM"/>
    <property type="match status" value="1"/>
</dbReference>
<feature type="transmembrane region" description="Helical" evidence="7">
    <location>
        <begin position="169"/>
        <end position="195"/>
    </location>
</feature>
<feature type="transmembrane region" description="Helical" evidence="7">
    <location>
        <begin position="7"/>
        <end position="38"/>
    </location>
</feature>
<proteinExistence type="predicted"/>
<feature type="transmembrane region" description="Helical" evidence="7">
    <location>
        <begin position="245"/>
        <end position="263"/>
    </location>
</feature>
<gene>
    <name evidence="9" type="ORF">GCM10007971_23020</name>
</gene>
<feature type="transmembrane region" description="Helical" evidence="7">
    <location>
        <begin position="362"/>
        <end position="384"/>
    </location>
</feature>
<sequence>MELVLLFLLLIIFIILGMEIAYVLIVAPIIIIALTHLGDLPIPFEVIPQYIYGGADSFSFTAIPLFILAGELMNRGGITIKLVEFAKKVVGYIRGGIGQVSVLINVVMAGMSGSAVADATATGAILIPTMKEEGYTPGKSAAIIAASSTIGPVIPPSIPLIIIGATAGISVGTLFIAGIIPGLLMGLAIMLYIFFTAKKDNIEKTERPSIKEQVRAIRPALLPLGMPIIIIGSIGFGIASPTESAVLGVLYALVLTGLIYKDLSFAELITALKDTALSTGTLMITIAAGMLFGWLATYLNIGSVLNEFLLSISTNPIVILIFINLILLILGMVLETIPIILLMVPVLFPIALSVGIDPVHLSIIMVVNLMIGLITPPVGLNLFITSQIAKTPIIEVIKRAVPLIFILLLVLLLITYVPQISLYLPTLLGV</sequence>
<organism evidence="9 10">
    <name type="scientific">Oceanobacillus indicireducens</name>
    <dbReference type="NCBI Taxonomy" id="1004261"/>
    <lineage>
        <taxon>Bacteria</taxon>
        <taxon>Bacillati</taxon>
        <taxon>Bacillota</taxon>
        <taxon>Bacilli</taxon>
        <taxon>Bacillales</taxon>
        <taxon>Bacillaceae</taxon>
        <taxon>Oceanobacillus</taxon>
    </lineage>
</organism>
<evidence type="ECO:0000256" key="3">
    <source>
        <dbReference type="ARBA" id="ARBA00022519"/>
    </source>
</evidence>
<keyword evidence="3" id="KW-0997">Cell inner membrane</keyword>
<feature type="transmembrane region" description="Helical" evidence="7">
    <location>
        <begin position="396"/>
        <end position="417"/>
    </location>
</feature>
<feature type="transmembrane region" description="Helical" evidence="7">
    <location>
        <begin position="308"/>
        <end position="330"/>
    </location>
</feature>
<dbReference type="Proteomes" id="UP000624041">
    <property type="component" value="Unassembled WGS sequence"/>
</dbReference>
<name>A0A917XYH4_9BACI</name>
<dbReference type="Pfam" id="PF06808">
    <property type="entry name" value="DctM"/>
    <property type="match status" value="1"/>
</dbReference>
<comment type="subcellular location">
    <subcellularLocation>
        <location evidence="1">Cell inner membrane</location>
        <topology evidence="1">Multi-pass membrane protein</topology>
    </subcellularLocation>
</comment>
<protein>
    <recommendedName>
        <fullName evidence="8">TRAP C4-dicarboxylate transport system permease DctM subunit domain-containing protein</fullName>
    </recommendedName>
</protein>
<feature type="transmembrane region" description="Helical" evidence="7">
    <location>
        <begin position="50"/>
        <end position="69"/>
    </location>
</feature>
<dbReference type="PIRSF" id="PIRSF006066">
    <property type="entry name" value="HI0050"/>
    <property type="match status" value="1"/>
</dbReference>
<keyword evidence="4 7" id="KW-0812">Transmembrane</keyword>
<dbReference type="InterPro" id="IPR010656">
    <property type="entry name" value="DctM"/>
</dbReference>
<feature type="domain" description="TRAP C4-dicarboxylate transport system permease DctM subunit" evidence="8">
    <location>
        <begin position="7"/>
        <end position="420"/>
    </location>
</feature>
<feature type="transmembrane region" description="Helical" evidence="7">
    <location>
        <begin position="275"/>
        <end position="296"/>
    </location>
</feature>
<dbReference type="InterPro" id="IPR004681">
    <property type="entry name" value="TRAP_DctM"/>
</dbReference>
<dbReference type="EMBL" id="BMOS01000015">
    <property type="protein sequence ID" value="GGN59652.1"/>
    <property type="molecule type" value="Genomic_DNA"/>
</dbReference>
<dbReference type="GO" id="GO:0005886">
    <property type="term" value="C:plasma membrane"/>
    <property type="evidence" value="ECO:0007669"/>
    <property type="project" value="UniProtKB-SubCell"/>
</dbReference>
<keyword evidence="6 7" id="KW-0472">Membrane</keyword>
<reference evidence="9" key="1">
    <citation type="journal article" date="2014" name="Int. J. Syst. Evol. Microbiol.">
        <title>Complete genome sequence of Corynebacterium casei LMG S-19264T (=DSM 44701T), isolated from a smear-ripened cheese.</title>
        <authorList>
            <consortium name="US DOE Joint Genome Institute (JGI-PGF)"/>
            <person name="Walter F."/>
            <person name="Albersmeier A."/>
            <person name="Kalinowski J."/>
            <person name="Ruckert C."/>
        </authorList>
    </citation>
    <scope>NUCLEOTIDE SEQUENCE</scope>
    <source>
        <strain evidence="9">JCM 17251</strain>
    </source>
</reference>
<evidence type="ECO:0000313" key="9">
    <source>
        <dbReference type="EMBL" id="GGN59652.1"/>
    </source>
</evidence>
<dbReference type="GO" id="GO:0022857">
    <property type="term" value="F:transmembrane transporter activity"/>
    <property type="evidence" value="ECO:0007669"/>
    <property type="project" value="TreeGrafter"/>
</dbReference>
<feature type="transmembrane region" description="Helical" evidence="7">
    <location>
        <begin position="216"/>
        <end position="239"/>
    </location>
</feature>